<keyword evidence="3 6" id="KW-0812">Transmembrane</keyword>
<evidence type="ECO:0000256" key="1">
    <source>
        <dbReference type="ARBA" id="ARBA00004651"/>
    </source>
</evidence>
<keyword evidence="2" id="KW-1003">Cell membrane</keyword>
<dbReference type="Pfam" id="PF12698">
    <property type="entry name" value="ABC2_membrane_3"/>
    <property type="match status" value="1"/>
</dbReference>
<dbReference type="GO" id="GO:0005886">
    <property type="term" value="C:plasma membrane"/>
    <property type="evidence" value="ECO:0007669"/>
    <property type="project" value="UniProtKB-SubCell"/>
</dbReference>
<dbReference type="PANTHER" id="PTHR30294">
    <property type="entry name" value="MEMBRANE COMPONENT OF ABC TRANSPORTER YHHJ-RELATED"/>
    <property type="match status" value="1"/>
</dbReference>
<keyword evidence="4 6" id="KW-1133">Transmembrane helix</keyword>
<comment type="subcellular location">
    <subcellularLocation>
        <location evidence="1">Cell membrane</location>
        <topology evidence="1">Multi-pass membrane protein</topology>
    </subcellularLocation>
</comment>
<evidence type="ECO:0000256" key="4">
    <source>
        <dbReference type="ARBA" id="ARBA00022989"/>
    </source>
</evidence>
<evidence type="ECO:0000313" key="8">
    <source>
        <dbReference type="EMBL" id="VAW29722.1"/>
    </source>
</evidence>
<accession>A0A3B0UTT6</accession>
<feature type="transmembrane region" description="Helical" evidence="6">
    <location>
        <begin position="359"/>
        <end position="377"/>
    </location>
</feature>
<gene>
    <name evidence="8" type="ORF">MNBD_BACTEROID07-1341</name>
</gene>
<feature type="transmembrane region" description="Helical" evidence="6">
    <location>
        <begin position="332"/>
        <end position="353"/>
    </location>
</feature>
<dbReference type="EMBL" id="UOET01000414">
    <property type="protein sequence ID" value="VAW29722.1"/>
    <property type="molecule type" value="Genomic_DNA"/>
</dbReference>
<feature type="domain" description="ABC-2 type transporter transmembrane" evidence="7">
    <location>
        <begin position="23"/>
        <end position="374"/>
    </location>
</feature>
<dbReference type="InterPro" id="IPR051449">
    <property type="entry name" value="ABC-2_transporter_component"/>
</dbReference>
<dbReference type="PANTHER" id="PTHR30294:SF46">
    <property type="entry name" value="ABC TRANSPORTER PERMEASE"/>
    <property type="match status" value="1"/>
</dbReference>
<dbReference type="AlphaFoldDB" id="A0A3B0UTT6"/>
<proteinExistence type="predicted"/>
<name>A0A3B0UTT6_9ZZZZ</name>
<feature type="transmembrane region" description="Helical" evidence="6">
    <location>
        <begin position="304"/>
        <end position="325"/>
    </location>
</feature>
<evidence type="ECO:0000256" key="6">
    <source>
        <dbReference type="SAM" id="Phobius"/>
    </source>
</evidence>
<evidence type="ECO:0000256" key="3">
    <source>
        <dbReference type="ARBA" id="ARBA00022692"/>
    </source>
</evidence>
<feature type="transmembrane region" description="Helical" evidence="6">
    <location>
        <begin position="25"/>
        <end position="42"/>
    </location>
</feature>
<evidence type="ECO:0000259" key="7">
    <source>
        <dbReference type="Pfam" id="PF12698"/>
    </source>
</evidence>
<dbReference type="InterPro" id="IPR013525">
    <property type="entry name" value="ABC2_TM"/>
</dbReference>
<sequence>MKLPAFIKVGIREIYRIVKRHSTRLILFYIPLVVFPLLALIYQKGALREIPVAVWDQDHTDVSRMIAEYINASPSMKVTDYLSSADNPENYFPNHKERAVFRIPKGLKRDILKGKSTKVQVFTNSSNIIFGNILLREAYTVIGTINDGILLKKFQAAGMTPKQAMIMVMPIRVHTKSLFNPNYNYLYYLVPGLLAVLLQMVVFFAATRAFNSEFNSGSFGELMETAKGSALNMLAGKSLAYLLMGIYVAGIIVLTFRIFGIPFQQKEGQLLLLFSYFILINIFLGFMISTTITDEILSLDVAFLYNSPAFVFSGFTFPIFAMPFFSSTIAQFIPYTHFLHAFFKIYQLGAPFSYTFTDFYKLTVFLIVGFVTSYVALRIRMKSMVSTQKTSLQHAQ</sequence>
<dbReference type="GO" id="GO:0140359">
    <property type="term" value="F:ABC-type transporter activity"/>
    <property type="evidence" value="ECO:0007669"/>
    <property type="project" value="InterPro"/>
</dbReference>
<evidence type="ECO:0000256" key="2">
    <source>
        <dbReference type="ARBA" id="ARBA00022475"/>
    </source>
</evidence>
<feature type="transmembrane region" description="Helical" evidence="6">
    <location>
        <begin position="271"/>
        <end position="292"/>
    </location>
</feature>
<reference evidence="8" key="1">
    <citation type="submission" date="2018-06" db="EMBL/GenBank/DDBJ databases">
        <authorList>
            <person name="Zhirakovskaya E."/>
        </authorList>
    </citation>
    <scope>NUCLEOTIDE SEQUENCE</scope>
</reference>
<feature type="transmembrane region" description="Helical" evidence="6">
    <location>
        <begin position="185"/>
        <end position="206"/>
    </location>
</feature>
<feature type="transmembrane region" description="Helical" evidence="6">
    <location>
        <begin position="239"/>
        <end position="259"/>
    </location>
</feature>
<evidence type="ECO:0000256" key="5">
    <source>
        <dbReference type="ARBA" id="ARBA00023136"/>
    </source>
</evidence>
<dbReference type="Gene3D" id="3.40.1710.10">
    <property type="entry name" value="abc type-2 transporter like domain"/>
    <property type="match status" value="1"/>
</dbReference>
<protein>
    <recommendedName>
        <fullName evidence="7">ABC-2 type transporter transmembrane domain-containing protein</fullName>
    </recommendedName>
</protein>
<organism evidence="8">
    <name type="scientific">hydrothermal vent metagenome</name>
    <dbReference type="NCBI Taxonomy" id="652676"/>
    <lineage>
        <taxon>unclassified sequences</taxon>
        <taxon>metagenomes</taxon>
        <taxon>ecological metagenomes</taxon>
    </lineage>
</organism>
<keyword evidence="5 6" id="KW-0472">Membrane</keyword>